<reference evidence="7" key="1">
    <citation type="submission" date="2019-11" db="EMBL/GenBank/DDBJ databases">
        <authorList>
            <person name="Feng L."/>
        </authorList>
    </citation>
    <scope>NUCLEOTIDE SEQUENCE</scope>
    <source>
        <strain evidence="7">CTertiumLFYP3</strain>
    </source>
</reference>
<dbReference type="Pfam" id="PF00877">
    <property type="entry name" value="NLPC_P60"/>
    <property type="match status" value="1"/>
</dbReference>
<dbReference type="PANTHER" id="PTHR47053">
    <property type="entry name" value="MUREIN DD-ENDOPEPTIDASE MEPH-RELATED"/>
    <property type="match status" value="1"/>
</dbReference>
<keyword evidence="2" id="KW-0645">Protease</keyword>
<evidence type="ECO:0000256" key="4">
    <source>
        <dbReference type="ARBA" id="ARBA00022807"/>
    </source>
</evidence>
<dbReference type="Gene3D" id="3.90.1720.10">
    <property type="entry name" value="endopeptidase domain like (from Nostoc punctiforme)"/>
    <property type="match status" value="1"/>
</dbReference>
<evidence type="ECO:0000256" key="3">
    <source>
        <dbReference type="ARBA" id="ARBA00022801"/>
    </source>
</evidence>
<dbReference type="PROSITE" id="PS51935">
    <property type="entry name" value="NLPC_P60"/>
    <property type="match status" value="1"/>
</dbReference>
<keyword evidence="4" id="KW-0788">Thiol protease</keyword>
<dbReference type="EC" id="3.4.-.-" evidence="7"/>
<dbReference type="InterPro" id="IPR023346">
    <property type="entry name" value="Lysozyme-like_dom_sf"/>
</dbReference>
<feature type="domain" description="NlpC/P60" evidence="6">
    <location>
        <begin position="253"/>
        <end position="384"/>
    </location>
</feature>
<dbReference type="InterPro" id="IPR008258">
    <property type="entry name" value="Transglycosylase_SLT_dom_1"/>
</dbReference>
<gene>
    <name evidence="7" type="primary">cwlO</name>
    <name evidence="7" type="ORF">CTLFYP3_02811</name>
</gene>
<name>A0A6N3FRT8_9CLOT</name>
<dbReference type="AlphaFoldDB" id="A0A6N3FRT8"/>
<dbReference type="InterPro" id="IPR051202">
    <property type="entry name" value="Peptidase_C40"/>
</dbReference>
<dbReference type="GO" id="GO:0006508">
    <property type="term" value="P:proteolysis"/>
    <property type="evidence" value="ECO:0007669"/>
    <property type="project" value="UniProtKB-KW"/>
</dbReference>
<dbReference type="InterPro" id="IPR000064">
    <property type="entry name" value="NLP_P60_dom"/>
</dbReference>
<keyword evidence="5" id="KW-0812">Transmembrane</keyword>
<evidence type="ECO:0000313" key="7">
    <source>
        <dbReference type="EMBL" id="VYU54740.1"/>
    </source>
</evidence>
<dbReference type="GO" id="GO:0008234">
    <property type="term" value="F:cysteine-type peptidase activity"/>
    <property type="evidence" value="ECO:0007669"/>
    <property type="project" value="UniProtKB-KW"/>
</dbReference>
<dbReference type="Gene3D" id="1.10.530.10">
    <property type="match status" value="1"/>
</dbReference>
<comment type="similarity">
    <text evidence="1">Belongs to the peptidase C40 family.</text>
</comment>
<sequence>MEKEKQLIKKVSKLLVSSVGVITISFLILVSSVTMYLFKAQEFQTDGGGGLITDIGALGVPKDFVPYFNEAASIFNVPNWVLAAVAKQESNFNPNASYGGAYGMMQIQKYDIATGKDLWKYLIDMGLGDAYRKGGYNFSTSEDMWNIYLNDPKAQIFAGAYEMRYYTNYVLYMQNKVERLDYNNNENMKLVGWDRSENDKDFKDTLRRVFACYNGGPGYGMSVDLDKAQHDYPNKVFKYAMEFRSVGLLGSSNEIIEKSIEAGMKWVGKSPYVWGGGRTEEDVLAGRFDCSSFVHYMYASSGVQLGDRASVVTFSLVNMGKEINPKDMKRGDLLFFDTYTINGHVAVYLGGGKFIHDGPTRGVEIADLNNPYWTETFNGRVRRVVE</sequence>
<evidence type="ECO:0000256" key="2">
    <source>
        <dbReference type="ARBA" id="ARBA00022670"/>
    </source>
</evidence>
<organism evidence="7">
    <name type="scientific">Clostridium tertium</name>
    <dbReference type="NCBI Taxonomy" id="1559"/>
    <lineage>
        <taxon>Bacteria</taxon>
        <taxon>Bacillati</taxon>
        <taxon>Bacillota</taxon>
        <taxon>Clostridia</taxon>
        <taxon>Eubacteriales</taxon>
        <taxon>Clostridiaceae</taxon>
        <taxon>Clostridium</taxon>
    </lineage>
</organism>
<dbReference type="InterPro" id="IPR038765">
    <property type="entry name" value="Papain-like_cys_pep_sf"/>
</dbReference>
<feature type="transmembrane region" description="Helical" evidence="5">
    <location>
        <begin position="12"/>
        <end position="38"/>
    </location>
</feature>
<keyword evidence="5" id="KW-0472">Membrane</keyword>
<dbReference type="SUPFAM" id="SSF54001">
    <property type="entry name" value="Cysteine proteinases"/>
    <property type="match status" value="1"/>
</dbReference>
<dbReference type="EMBL" id="CACRTO010000041">
    <property type="protein sequence ID" value="VYU54740.1"/>
    <property type="molecule type" value="Genomic_DNA"/>
</dbReference>
<dbReference type="SUPFAM" id="SSF53955">
    <property type="entry name" value="Lysozyme-like"/>
    <property type="match status" value="1"/>
</dbReference>
<protein>
    <submittedName>
        <fullName evidence="7">Peptidoglycan DL-endopeptidase CwlO</fullName>
        <ecNumber evidence="7">3.4.-.-</ecNumber>
    </submittedName>
</protein>
<dbReference type="Pfam" id="PF01464">
    <property type="entry name" value="SLT"/>
    <property type="match status" value="1"/>
</dbReference>
<keyword evidence="5" id="KW-1133">Transmembrane helix</keyword>
<dbReference type="RefSeq" id="WP_243177741.1">
    <property type="nucleotide sequence ID" value="NZ_CACRTO010000041.1"/>
</dbReference>
<proteinExistence type="inferred from homology"/>
<keyword evidence="3 7" id="KW-0378">Hydrolase</keyword>
<accession>A0A6N3FRT8</accession>
<evidence type="ECO:0000259" key="6">
    <source>
        <dbReference type="PROSITE" id="PS51935"/>
    </source>
</evidence>
<evidence type="ECO:0000256" key="5">
    <source>
        <dbReference type="SAM" id="Phobius"/>
    </source>
</evidence>
<evidence type="ECO:0000256" key="1">
    <source>
        <dbReference type="ARBA" id="ARBA00007074"/>
    </source>
</evidence>
<dbReference type="PANTHER" id="PTHR47053:SF1">
    <property type="entry name" value="MUREIN DD-ENDOPEPTIDASE MEPH-RELATED"/>
    <property type="match status" value="1"/>
</dbReference>